<evidence type="ECO:0000313" key="2">
    <source>
        <dbReference type="Proteomes" id="UP000315540"/>
    </source>
</evidence>
<protein>
    <submittedName>
        <fullName evidence="1">DUF4952 domain-containing protein</fullName>
    </submittedName>
</protein>
<sequence>MIKYILITISFFFFNSCKSQHLECGDLLEKYGEKPQHLDFISCKEGKGQTILVAEYKVEGKYSEEVEEFLIEKYNIGKLEFVCCGWEPSGGKRGNITPPELIAIDPYYILEISMFGNAEKEDENGKVQLEFDRTKIDFVVMVRIIRV</sequence>
<evidence type="ECO:0000313" key="1">
    <source>
        <dbReference type="EMBL" id="TPN88876.1"/>
    </source>
</evidence>
<name>A0A504JCZ2_9FLAO</name>
<dbReference type="OrthoDB" id="339049at2"/>
<comment type="caution">
    <text evidence="1">The sequence shown here is derived from an EMBL/GenBank/DDBJ whole genome shotgun (WGS) entry which is preliminary data.</text>
</comment>
<reference evidence="1 2" key="1">
    <citation type="submission" date="2019-06" db="EMBL/GenBank/DDBJ databases">
        <authorList>
            <person name="Meng X."/>
        </authorList>
    </citation>
    <scope>NUCLEOTIDE SEQUENCE [LARGE SCALE GENOMIC DNA]</scope>
    <source>
        <strain evidence="1 2">M625</strain>
    </source>
</reference>
<dbReference type="Pfam" id="PF16310">
    <property type="entry name" value="DUF4952"/>
    <property type="match status" value="1"/>
</dbReference>
<keyword evidence="2" id="KW-1185">Reference proteome</keyword>
<organism evidence="1 2">
    <name type="scientific">Aquimarina algicola</name>
    <dbReference type="NCBI Taxonomy" id="2589995"/>
    <lineage>
        <taxon>Bacteria</taxon>
        <taxon>Pseudomonadati</taxon>
        <taxon>Bacteroidota</taxon>
        <taxon>Flavobacteriia</taxon>
        <taxon>Flavobacteriales</taxon>
        <taxon>Flavobacteriaceae</taxon>
        <taxon>Aquimarina</taxon>
    </lineage>
</organism>
<accession>A0A504JCZ2</accession>
<proteinExistence type="predicted"/>
<dbReference type="Proteomes" id="UP000315540">
    <property type="component" value="Unassembled WGS sequence"/>
</dbReference>
<gene>
    <name evidence="1" type="ORF">FHK87_01285</name>
</gene>
<dbReference type="RefSeq" id="WP_140588850.1">
    <property type="nucleotide sequence ID" value="NZ_VFWZ01000001.1"/>
</dbReference>
<dbReference type="AlphaFoldDB" id="A0A504JCZ2"/>
<dbReference type="InterPro" id="IPR032537">
    <property type="entry name" value="DUF4952"/>
</dbReference>
<dbReference type="EMBL" id="VFWZ01000001">
    <property type="protein sequence ID" value="TPN88876.1"/>
    <property type="molecule type" value="Genomic_DNA"/>
</dbReference>